<feature type="domain" description="Glutamine amidotransferase type-2" evidence="8">
    <location>
        <begin position="1"/>
        <end position="191"/>
    </location>
</feature>
<name>A0A8U0IPH8_9EURY</name>
<feature type="site" description="Important for beta-aspartyl-AMP intermediate formation" evidence="7">
    <location>
        <position position="341"/>
    </location>
</feature>
<dbReference type="GO" id="GO:0005524">
    <property type="term" value="F:ATP binding"/>
    <property type="evidence" value="ECO:0007669"/>
    <property type="project" value="UniProtKB-KW"/>
</dbReference>
<dbReference type="InterPro" id="IPR014729">
    <property type="entry name" value="Rossmann-like_a/b/a_fold"/>
</dbReference>
<dbReference type="Pfam" id="PF13537">
    <property type="entry name" value="GATase_7"/>
    <property type="match status" value="1"/>
</dbReference>
<keyword evidence="9" id="KW-0436">Ligase</keyword>
<dbReference type="CDD" id="cd00712">
    <property type="entry name" value="AsnB"/>
    <property type="match status" value="1"/>
</dbReference>
<keyword evidence="2 5" id="KW-0547">Nucleotide-binding</keyword>
<organism evidence="9 10">
    <name type="scientific">Halorussus gelatinilyticus</name>
    <dbReference type="NCBI Taxonomy" id="2937524"/>
    <lineage>
        <taxon>Archaea</taxon>
        <taxon>Methanobacteriati</taxon>
        <taxon>Methanobacteriota</taxon>
        <taxon>Stenosarchaea group</taxon>
        <taxon>Halobacteria</taxon>
        <taxon>Halobacteriales</taxon>
        <taxon>Haladaptataceae</taxon>
        <taxon>Halorussus</taxon>
    </lineage>
</organism>
<dbReference type="EC" id="6.3.5.4" evidence="5"/>
<dbReference type="GO" id="GO:0004066">
    <property type="term" value="F:asparagine synthase (glutamine-hydrolyzing) activity"/>
    <property type="evidence" value="ECO:0007669"/>
    <property type="project" value="UniProtKB-EC"/>
</dbReference>
<evidence type="ECO:0000256" key="2">
    <source>
        <dbReference type="ARBA" id="ARBA00022741"/>
    </source>
</evidence>
<dbReference type="GO" id="GO:0005829">
    <property type="term" value="C:cytosol"/>
    <property type="evidence" value="ECO:0007669"/>
    <property type="project" value="TreeGrafter"/>
</dbReference>
<dbReference type="PIRSF" id="PIRSF001589">
    <property type="entry name" value="Asn_synthetase_glu-h"/>
    <property type="match status" value="1"/>
</dbReference>
<dbReference type="CDD" id="cd01991">
    <property type="entry name" value="Asn_synthase_B_C"/>
    <property type="match status" value="1"/>
</dbReference>
<dbReference type="InterPro" id="IPR017932">
    <property type="entry name" value="GATase_2_dom"/>
</dbReference>
<keyword evidence="10" id="KW-1185">Reference proteome</keyword>
<keyword evidence="3 5" id="KW-0067">ATP-binding</keyword>
<evidence type="ECO:0000256" key="5">
    <source>
        <dbReference type="PIRNR" id="PIRNR001589"/>
    </source>
</evidence>
<dbReference type="PANTHER" id="PTHR43284:SF1">
    <property type="entry name" value="ASPARAGINE SYNTHETASE"/>
    <property type="match status" value="1"/>
</dbReference>
<dbReference type="InterPro" id="IPR051786">
    <property type="entry name" value="ASN_synthetase/amidase"/>
</dbReference>
<dbReference type="Gene3D" id="3.60.20.10">
    <property type="entry name" value="Glutamine Phosphoribosylpyrophosphate, subunit 1, domain 1"/>
    <property type="match status" value="1"/>
</dbReference>
<evidence type="ECO:0000256" key="4">
    <source>
        <dbReference type="ARBA" id="ARBA00022962"/>
    </source>
</evidence>
<dbReference type="NCBIfam" id="TIGR01536">
    <property type="entry name" value="asn_synth_AEB"/>
    <property type="match status" value="1"/>
</dbReference>
<feature type="binding site" evidence="6">
    <location>
        <position position="77"/>
    </location>
    <ligand>
        <name>L-glutamine</name>
        <dbReference type="ChEBI" id="CHEBI:58359"/>
    </ligand>
</feature>
<feature type="binding site" evidence="6">
    <location>
        <begin position="339"/>
        <end position="340"/>
    </location>
    <ligand>
        <name>ATP</name>
        <dbReference type="ChEBI" id="CHEBI:30616"/>
    </ligand>
</feature>
<dbReference type="SUPFAM" id="SSF56235">
    <property type="entry name" value="N-terminal nucleophile aminohydrolases (Ntn hydrolases)"/>
    <property type="match status" value="1"/>
</dbReference>
<comment type="catalytic activity">
    <reaction evidence="5">
        <text>L-aspartate + L-glutamine + ATP + H2O = L-asparagine + L-glutamate + AMP + diphosphate + H(+)</text>
        <dbReference type="Rhea" id="RHEA:12228"/>
        <dbReference type="ChEBI" id="CHEBI:15377"/>
        <dbReference type="ChEBI" id="CHEBI:15378"/>
        <dbReference type="ChEBI" id="CHEBI:29985"/>
        <dbReference type="ChEBI" id="CHEBI:29991"/>
        <dbReference type="ChEBI" id="CHEBI:30616"/>
        <dbReference type="ChEBI" id="CHEBI:33019"/>
        <dbReference type="ChEBI" id="CHEBI:58048"/>
        <dbReference type="ChEBI" id="CHEBI:58359"/>
        <dbReference type="ChEBI" id="CHEBI:456215"/>
        <dbReference type="EC" id="6.3.5.4"/>
    </reaction>
</comment>
<dbReference type="EMBL" id="CP096658">
    <property type="protein sequence ID" value="UPW02372.1"/>
    <property type="molecule type" value="Genomic_DNA"/>
</dbReference>
<evidence type="ECO:0000313" key="9">
    <source>
        <dbReference type="EMBL" id="UPW02372.1"/>
    </source>
</evidence>
<dbReference type="InterPro" id="IPR033738">
    <property type="entry name" value="AsnB_N"/>
</dbReference>
<accession>A0A8U0IPH8</accession>
<evidence type="ECO:0000256" key="3">
    <source>
        <dbReference type="ARBA" id="ARBA00022840"/>
    </source>
</evidence>
<dbReference type="Proteomes" id="UP000830434">
    <property type="component" value="Chromosome"/>
</dbReference>
<dbReference type="InterPro" id="IPR001962">
    <property type="entry name" value="Asn_synthase"/>
</dbReference>
<dbReference type="KEGG" id="haxz:M0R88_04100"/>
<evidence type="ECO:0000256" key="1">
    <source>
        <dbReference type="ARBA" id="ARBA00005752"/>
    </source>
</evidence>
<dbReference type="PROSITE" id="PS51278">
    <property type="entry name" value="GATASE_TYPE_2"/>
    <property type="match status" value="1"/>
</dbReference>
<dbReference type="GO" id="GO:0006529">
    <property type="term" value="P:asparagine biosynthetic process"/>
    <property type="evidence" value="ECO:0007669"/>
    <property type="project" value="InterPro"/>
</dbReference>
<dbReference type="InterPro" id="IPR029055">
    <property type="entry name" value="Ntn_hydrolases_N"/>
</dbReference>
<dbReference type="Gene3D" id="3.40.50.620">
    <property type="entry name" value="HUPs"/>
    <property type="match status" value="1"/>
</dbReference>
<dbReference type="PANTHER" id="PTHR43284">
    <property type="entry name" value="ASPARAGINE SYNTHETASE (GLUTAMINE-HYDROLYZING)"/>
    <property type="match status" value="1"/>
</dbReference>
<evidence type="ECO:0000256" key="7">
    <source>
        <dbReference type="PIRSR" id="PIRSR001589-3"/>
    </source>
</evidence>
<evidence type="ECO:0000313" key="10">
    <source>
        <dbReference type="Proteomes" id="UP000830434"/>
    </source>
</evidence>
<proteinExistence type="inferred from homology"/>
<dbReference type="AlphaFoldDB" id="A0A8U0IPH8"/>
<evidence type="ECO:0000259" key="8">
    <source>
        <dbReference type="PROSITE" id="PS51278"/>
    </source>
</evidence>
<gene>
    <name evidence="9" type="primary">asnB</name>
    <name evidence="9" type="ORF">M0R88_04100</name>
</gene>
<protein>
    <recommendedName>
        <fullName evidence="5">Putative asparagine synthetase [glutamine-hydrolyzing]</fullName>
        <ecNumber evidence="5">6.3.5.4</ecNumber>
    </recommendedName>
</protein>
<keyword evidence="4" id="KW-0315">Glutamine amidotransferase</keyword>
<feature type="binding site" evidence="6">
    <location>
        <position position="266"/>
    </location>
    <ligand>
        <name>ATP</name>
        <dbReference type="ChEBI" id="CHEBI:30616"/>
    </ligand>
</feature>
<dbReference type="Pfam" id="PF00733">
    <property type="entry name" value="Asn_synthase"/>
    <property type="match status" value="1"/>
</dbReference>
<evidence type="ECO:0000256" key="6">
    <source>
        <dbReference type="PIRSR" id="PIRSR001589-2"/>
    </source>
</evidence>
<comment type="similarity">
    <text evidence="1">Belongs to the asparagine synthetase family.</text>
</comment>
<dbReference type="InterPro" id="IPR006426">
    <property type="entry name" value="Asn_synth_AEB"/>
</dbReference>
<dbReference type="SUPFAM" id="SSF52402">
    <property type="entry name" value="Adenine nucleotide alpha hydrolases-like"/>
    <property type="match status" value="1"/>
</dbReference>
<reference evidence="9" key="1">
    <citation type="submission" date="2022-04" db="EMBL/GenBank/DDBJ databases">
        <title>Diverse halophilic archaea isolated from saline environments.</title>
        <authorList>
            <person name="Cui H.-L."/>
        </authorList>
    </citation>
    <scope>NUCLEOTIDE SEQUENCE</scope>
    <source>
        <strain evidence="9">XZYJT40</strain>
    </source>
</reference>
<sequence>MNDCQTHRGPDDSGIYRDGPVGLAHRRLSIIDLDGGRQPIFNEDGSVAVVFNGEIYNYRSLRETLQRAGHRFESDTDTEVLVHLYEEEGPEFVKRLDGMFAFALWDADRRRVVVARDRMGIKPLVVASNDDSRVAFGSELSTVLESDVDAGGLDRAAVARYFAFGFVPAPHTPFENVTKLQPGTMAVISAEGIRHEQFYTPSVSPSSPSSIEAAATKLRSNVERAVERRLQSDVPLGAFLSGGIDSSIVVGTMSELSDSSIRTFTVGFDESLFDEAWAARRVADYHDTAHHEFTVSPTDVREVIPEVVDAMGEPFADPSLLPTYIVSRKTSNEVKVALSGDGADELFAGYNKYRGEYYSRYYRAVPGPVRHRLVEPLVRRLPASRGSKLGEVARKAQKFTRGGIESVSDRHFEWIRLPDEETTAAFDEASPVVAGRESLLHHHDDKESFLPRTRRDSLSRIQAVDTFHSLPNQMLRKVDRASMYNSLEVRVPFLDTNVVEYAMSLPTSYKITSRDRKRVLKRAFNDMLPDAILDRPKQGFDVPIGEWLKHEFASDFRRTVETTETDLLDVPAVLDIFEEHAQGSRDHTRFLWSVYVFARWLQRMRSRGLLAE</sequence>